<keyword evidence="5" id="KW-1185">Reference proteome</keyword>
<dbReference type="Proteomes" id="UP000734854">
    <property type="component" value="Unassembled WGS sequence"/>
</dbReference>
<name>A0A8J5LWX3_ZINOF</name>
<feature type="compositionally biased region" description="Polar residues" evidence="3">
    <location>
        <begin position="247"/>
        <end position="266"/>
    </location>
</feature>
<evidence type="ECO:0000256" key="1">
    <source>
        <dbReference type="ARBA" id="ARBA00004496"/>
    </source>
</evidence>
<feature type="compositionally biased region" description="Polar residues" evidence="3">
    <location>
        <begin position="190"/>
        <end position="203"/>
    </location>
</feature>
<evidence type="ECO:0000313" key="5">
    <source>
        <dbReference type="Proteomes" id="UP000734854"/>
    </source>
</evidence>
<feature type="compositionally biased region" description="Polar residues" evidence="3">
    <location>
        <begin position="86"/>
        <end position="101"/>
    </location>
</feature>
<evidence type="ECO:0000256" key="3">
    <source>
        <dbReference type="SAM" id="MobiDB-lite"/>
    </source>
</evidence>
<proteinExistence type="predicted"/>
<sequence>MGYFLDVLRFIFCYGDDDDAFDRLNARSSSSSSISHRVEDLPLLHGNSSSSESYPSTTTLLYPWKSSVASPPLNASVSPSPSLLSRFSTASGPLSSNQSDDSAPKVSSGHSSGASQSSSPPPKSKTLPLVPQSSSHPSESKALPFSSKFQQADASRRSPGTTTSKQKPTPDARDGNPELNGKASAKAPDSTASTPLSSNQPNDSAPKVSSEHSSGASRSSSPPPKSKTLPLSPQSSSHSSESKTLPFSSQFQQDDASRRSSGTTTSKQKHTPDARDGNPELNGKISAKVPDSTHICVMHQASTTPSKPSINASASPLTSSVSSKHPVVADPLSSKCSSVLPASSSHGPSTQVWIKRQSTLNYHDKSSLLPSTTLPSNTSNFTDTFASFLQKQQKRTPETNHHDSTRDYSSEPRPFFKKRTLAEIYEIPEDIEELIKNDKLPAMMPLTPHSYADYFRILLYAEDYELEKWSEYLLEGVTLELRENKDSKIHNLREISKTKSSRNDQHSLVAFEIDAVPERRPYLLSRDFVLVRPSDQISAEPFKVYILEDLLLSFFHFIQKNQGVIVCVVKSRTVLVEFGCDFHKQHSSMKKYNVSFSFNRVCLKRSHIAISAATNSLLCMILFPNPKGITDYASSDGNMVSPTIQPSIKHHHVIRRILNRKGLVPYLIEGPLAYEFGELTATGKFIQEAVIQIHRNVVSSKILICTPRNMTCDALMRSLLDEIPKTKLFRANAAFRDMELVPDDIMPTCLFKGECFTCPPIDELREFNIVSSTYMSSFRLHNAGIEANHFSHIFVVDASSSMEPEAIVALANLVCEKTVIVITGSMDDFPRWVRSRIGRGGNGLKRSLFHRLMGIKPYSSMDSNHAASIRSG</sequence>
<dbReference type="AlphaFoldDB" id="A0A8J5LWX3"/>
<accession>A0A8J5LWX3</accession>
<feature type="compositionally biased region" description="Basic and acidic residues" evidence="3">
    <location>
        <begin position="395"/>
        <end position="410"/>
    </location>
</feature>
<evidence type="ECO:0000313" key="4">
    <source>
        <dbReference type="EMBL" id="KAG6538668.1"/>
    </source>
</evidence>
<protein>
    <recommendedName>
        <fullName evidence="6">RNA helicase SDE3</fullName>
    </recommendedName>
</protein>
<organism evidence="4 5">
    <name type="scientific">Zingiber officinale</name>
    <name type="common">Ginger</name>
    <name type="synonym">Amomum zingiber</name>
    <dbReference type="NCBI Taxonomy" id="94328"/>
    <lineage>
        <taxon>Eukaryota</taxon>
        <taxon>Viridiplantae</taxon>
        <taxon>Streptophyta</taxon>
        <taxon>Embryophyta</taxon>
        <taxon>Tracheophyta</taxon>
        <taxon>Spermatophyta</taxon>
        <taxon>Magnoliopsida</taxon>
        <taxon>Liliopsida</taxon>
        <taxon>Zingiberales</taxon>
        <taxon>Zingiberaceae</taxon>
        <taxon>Zingiber</taxon>
    </lineage>
</organism>
<feature type="compositionally biased region" description="Low complexity" evidence="3">
    <location>
        <begin position="104"/>
        <end position="131"/>
    </location>
</feature>
<feature type="compositionally biased region" description="Low complexity" evidence="3">
    <location>
        <begin position="313"/>
        <end position="322"/>
    </location>
</feature>
<evidence type="ECO:0000256" key="2">
    <source>
        <dbReference type="ARBA" id="ARBA00022490"/>
    </source>
</evidence>
<feature type="region of interest" description="Disordered" evidence="3">
    <location>
        <begin position="301"/>
        <end position="322"/>
    </location>
</feature>
<feature type="region of interest" description="Disordered" evidence="3">
    <location>
        <begin position="86"/>
        <end position="286"/>
    </location>
</feature>
<dbReference type="EMBL" id="JACMSC010000001">
    <property type="protein sequence ID" value="KAG6538668.1"/>
    <property type="molecule type" value="Genomic_DNA"/>
</dbReference>
<dbReference type="Gene3D" id="3.40.50.300">
    <property type="entry name" value="P-loop containing nucleotide triphosphate hydrolases"/>
    <property type="match status" value="1"/>
</dbReference>
<feature type="compositionally biased region" description="Polar residues" evidence="3">
    <location>
        <begin position="301"/>
        <end position="312"/>
    </location>
</feature>
<comment type="subcellular location">
    <subcellularLocation>
        <location evidence="1">Cytoplasm</location>
    </subcellularLocation>
</comment>
<keyword evidence="2" id="KW-0963">Cytoplasm</keyword>
<comment type="caution">
    <text evidence="4">The sequence shown here is derived from an EMBL/GenBank/DDBJ whole genome shotgun (WGS) entry which is preliminary data.</text>
</comment>
<dbReference type="PANTHER" id="PTHR45418">
    <property type="entry name" value="CANCER/TESTIS ANTIGEN 55"/>
    <property type="match status" value="1"/>
</dbReference>
<dbReference type="PANTHER" id="PTHR45418:SF1">
    <property type="entry name" value="CANCER_TESTIS ANTIGEN 55"/>
    <property type="match status" value="1"/>
</dbReference>
<feature type="compositionally biased region" description="Low complexity" evidence="3">
    <location>
        <begin position="211"/>
        <end position="246"/>
    </location>
</feature>
<reference evidence="4 5" key="1">
    <citation type="submission" date="2020-08" db="EMBL/GenBank/DDBJ databases">
        <title>Plant Genome Project.</title>
        <authorList>
            <person name="Zhang R.-G."/>
        </authorList>
    </citation>
    <scope>NUCLEOTIDE SEQUENCE [LARGE SCALE GENOMIC DNA]</scope>
    <source>
        <tissue evidence="4">Rhizome</tissue>
    </source>
</reference>
<evidence type="ECO:0008006" key="6">
    <source>
        <dbReference type="Google" id="ProtNLM"/>
    </source>
</evidence>
<feature type="region of interest" description="Disordered" evidence="3">
    <location>
        <begin position="390"/>
        <end position="412"/>
    </location>
</feature>
<feature type="compositionally biased region" description="Polar residues" evidence="3">
    <location>
        <begin position="147"/>
        <end position="167"/>
    </location>
</feature>
<dbReference type="GO" id="GO:0005737">
    <property type="term" value="C:cytoplasm"/>
    <property type="evidence" value="ECO:0007669"/>
    <property type="project" value="UniProtKB-SubCell"/>
</dbReference>
<gene>
    <name evidence="4" type="ORF">ZIOFF_003796</name>
</gene>
<dbReference type="InterPro" id="IPR027417">
    <property type="entry name" value="P-loop_NTPase"/>
</dbReference>